<evidence type="ECO:0000256" key="8">
    <source>
        <dbReference type="ARBA" id="ARBA00023024"/>
    </source>
</evidence>
<dbReference type="PANTHER" id="PTHR45708">
    <property type="entry name" value="ENDOCHITINASE"/>
    <property type="match status" value="1"/>
</dbReference>
<dbReference type="InterPro" id="IPR001579">
    <property type="entry name" value="Glyco_hydro_18_chit_AS"/>
</dbReference>
<keyword evidence="4" id="KW-0964">Secreted</keyword>
<evidence type="ECO:0000256" key="12">
    <source>
        <dbReference type="ARBA" id="ARBA00025727"/>
    </source>
</evidence>
<dbReference type="EC" id="3.2.1.14" evidence="3"/>
<proteinExistence type="inferred from homology"/>
<feature type="compositionally biased region" description="Low complexity" evidence="14">
    <location>
        <begin position="337"/>
        <end position="365"/>
    </location>
</feature>
<dbReference type="InterPro" id="IPR001223">
    <property type="entry name" value="Glyco_hydro18_cat"/>
</dbReference>
<dbReference type="GO" id="GO:0006032">
    <property type="term" value="P:chitin catabolic process"/>
    <property type="evidence" value="ECO:0007669"/>
    <property type="project" value="UniProtKB-KW"/>
</dbReference>
<dbReference type="InterPro" id="IPR017853">
    <property type="entry name" value="GH"/>
</dbReference>
<feature type="chain" id="PRO_5040357554" description="chitinase" evidence="15">
    <location>
        <begin position="21"/>
        <end position="402"/>
    </location>
</feature>
<dbReference type="PROSITE" id="PS51910">
    <property type="entry name" value="GH18_2"/>
    <property type="match status" value="1"/>
</dbReference>
<evidence type="ECO:0000256" key="10">
    <source>
        <dbReference type="ARBA" id="ARBA00023295"/>
    </source>
</evidence>
<comment type="subcellular location">
    <subcellularLocation>
        <location evidence="2">Secreted</location>
    </subcellularLocation>
</comment>
<evidence type="ECO:0000256" key="13">
    <source>
        <dbReference type="RuleBase" id="RU000489"/>
    </source>
</evidence>
<dbReference type="GeneID" id="70188891"/>
<comment type="similarity">
    <text evidence="12">Belongs to the glycosyl hydrolase 18 family. Chitinase class III subfamily.</text>
</comment>
<dbReference type="PROSITE" id="PS01095">
    <property type="entry name" value="GH18_1"/>
    <property type="match status" value="1"/>
</dbReference>
<feature type="region of interest" description="Disordered" evidence="14">
    <location>
        <begin position="324"/>
        <end position="365"/>
    </location>
</feature>
<dbReference type="CDD" id="cd02877">
    <property type="entry name" value="GH18_hevamine_XipI_class_III"/>
    <property type="match status" value="1"/>
</dbReference>
<keyword evidence="19" id="KW-1185">Reference proteome</keyword>
<dbReference type="SUPFAM" id="SSF51445">
    <property type="entry name" value="(Trans)glycosidases"/>
    <property type="match status" value="1"/>
</dbReference>
<dbReference type="InterPro" id="IPR050542">
    <property type="entry name" value="Glycosyl_Hydrlase18_Chitinase"/>
</dbReference>
<evidence type="ECO:0000256" key="2">
    <source>
        <dbReference type="ARBA" id="ARBA00004613"/>
    </source>
</evidence>
<dbReference type="RefSeq" id="XP_046008367.1">
    <property type="nucleotide sequence ID" value="XM_046159345.1"/>
</dbReference>
<gene>
    <name evidence="18" type="ORF">B0I36DRAFT_366728</name>
</gene>
<keyword evidence="10 13" id="KW-0326">Glycosidase</keyword>
<sequence>MLCKPLSLGVVLAAAGSALAGFNPNSQSNIAVYWGQNSANQASTQSRLSTYCSNTPFNIIPLGFLNVIKNPTTVNFANAGDNCTAFAGSTLLSCPQLEADIKTCQSAGKTILLSIGGATYTEGGFSSASEAQQWASTIWAMFGPQQSGSTVKRPFGSAVVDGFDFDFESPTQNMAPFANRLRSLMDADRSKKFYLSAAPQCVYPDAADRDMLIGADATYFDFLLIQYYNNGCGASSYIPGAATQWNFNFDVWNNWATQTSKNPNVKLLLGIPANTGAGAGYVSGSQLQAVISYVKQFSNFGGVMLWDMSQLYRNPGFINEVVADLGGTAPPPPPPSSTLSTTTRPTTTTTTSSRTTGPTPTPTGGPLVPQWGQCGGQGWTGPTVCQPPYTCVAGSTWWSDCR</sequence>
<keyword evidence="11" id="KW-0624">Polysaccharide degradation</keyword>
<dbReference type="InterPro" id="IPR045321">
    <property type="entry name" value="Cts1-like"/>
</dbReference>
<comment type="caution">
    <text evidence="18">The sequence shown here is derived from an EMBL/GenBank/DDBJ whole genome shotgun (WGS) entry which is preliminary data.</text>
</comment>
<evidence type="ECO:0000256" key="1">
    <source>
        <dbReference type="ARBA" id="ARBA00000822"/>
    </source>
</evidence>
<evidence type="ECO:0000256" key="5">
    <source>
        <dbReference type="ARBA" id="ARBA00022669"/>
    </source>
</evidence>
<dbReference type="Proteomes" id="UP000756346">
    <property type="component" value="Unassembled WGS sequence"/>
</dbReference>
<feature type="domain" description="GH18" evidence="17">
    <location>
        <begin position="28"/>
        <end position="328"/>
    </location>
</feature>
<keyword evidence="6 15" id="KW-0732">Signal</keyword>
<dbReference type="InterPro" id="IPR000254">
    <property type="entry name" value="CBD"/>
</dbReference>
<feature type="domain" description="CBM1" evidence="16">
    <location>
        <begin position="366"/>
        <end position="402"/>
    </location>
</feature>
<evidence type="ECO:0000313" key="18">
    <source>
        <dbReference type="EMBL" id="KAH7024819.1"/>
    </source>
</evidence>
<dbReference type="GO" id="GO:0005576">
    <property type="term" value="C:extracellular region"/>
    <property type="evidence" value="ECO:0007669"/>
    <property type="project" value="UniProtKB-SubCell"/>
</dbReference>
<evidence type="ECO:0000313" key="19">
    <source>
        <dbReference type="Proteomes" id="UP000756346"/>
    </source>
</evidence>
<keyword evidence="8" id="KW-0146">Chitin degradation</keyword>
<dbReference type="GO" id="GO:0030248">
    <property type="term" value="F:cellulose binding"/>
    <property type="evidence" value="ECO:0007669"/>
    <property type="project" value="InterPro"/>
</dbReference>
<dbReference type="GO" id="GO:0008061">
    <property type="term" value="F:chitin binding"/>
    <property type="evidence" value="ECO:0007669"/>
    <property type="project" value="UniProtKB-KW"/>
</dbReference>
<dbReference type="AlphaFoldDB" id="A0A9P9BLE8"/>
<name>A0A9P9BLE8_9PEZI</name>
<keyword evidence="5" id="KW-0147">Chitin-binding</keyword>
<dbReference type="Gene3D" id="3.20.20.80">
    <property type="entry name" value="Glycosidases"/>
    <property type="match status" value="1"/>
</dbReference>
<evidence type="ECO:0000259" key="16">
    <source>
        <dbReference type="PROSITE" id="PS51164"/>
    </source>
</evidence>
<dbReference type="InterPro" id="IPR035971">
    <property type="entry name" value="CBD_sf"/>
</dbReference>
<dbReference type="PANTHER" id="PTHR45708:SF49">
    <property type="entry name" value="ENDOCHITINASE"/>
    <property type="match status" value="1"/>
</dbReference>
<evidence type="ECO:0000256" key="3">
    <source>
        <dbReference type="ARBA" id="ARBA00012729"/>
    </source>
</evidence>
<dbReference type="Pfam" id="PF00734">
    <property type="entry name" value="CBM_1"/>
    <property type="match status" value="1"/>
</dbReference>
<accession>A0A9P9BLE8</accession>
<comment type="catalytic activity">
    <reaction evidence="1">
        <text>Random endo-hydrolysis of N-acetyl-beta-D-glucosaminide (1-&gt;4)-beta-linkages in chitin and chitodextrins.</text>
        <dbReference type="EC" id="3.2.1.14"/>
    </reaction>
</comment>
<reference evidence="18" key="1">
    <citation type="journal article" date="2021" name="Nat. Commun.">
        <title>Genetic determinants of endophytism in the Arabidopsis root mycobiome.</title>
        <authorList>
            <person name="Mesny F."/>
            <person name="Miyauchi S."/>
            <person name="Thiergart T."/>
            <person name="Pickel B."/>
            <person name="Atanasova L."/>
            <person name="Karlsson M."/>
            <person name="Huettel B."/>
            <person name="Barry K.W."/>
            <person name="Haridas S."/>
            <person name="Chen C."/>
            <person name="Bauer D."/>
            <person name="Andreopoulos W."/>
            <person name="Pangilinan J."/>
            <person name="LaButti K."/>
            <person name="Riley R."/>
            <person name="Lipzen A."/>
            <person name="Clum A."/>
            <person name="Drula E."/>
            <person name="Henrissat B."/>
            <person name="Kohler A."/>
            <person name="Grigoriev I.V."/>
            <person name="Martin F.M."/>
            <person name="Hacquard S."/>
        </authorList>
    </citation>
    <scope>NUCLEOTIDE SEQUENCE</scope>
    <source>
        <strain evidence="18">MPI-CAGE-CH-0230</strain>
    </source>
</reference>
<evidence type="ECO:0000256" key="7">
    <source>
        <dbReference type="ARBA" id="ARBA00022801"/>
    </source>
</evidence>
<evidence type="ECO:0000256" key="15">
    <source>
        <dbReference type="SAM" id="SignalP"/>
    </source>
</evidence>
<dbReference type="Pfam" id="PF00704">
    <property type="entry name" value="Glyco_hydro_18"/>
    <property type="match status" value="1"/>
</dbReference>
<evidence type="ECO:0000259" key="17">
    <source>
        <dbReference type="PROSITE" id="PS51910"/>
    </source>
</evidence>
<dbReference type="EMBL" id="JAGTJQ010000009">
    <property type="protein sequence ID" value="KAH7024819.1"/>
    <property type="molecule type" value="Genomic_DNA"/>
</dbReference>
<evidence type="ECO:0000256" key="14">
    <source>
        <dbReference type="SAM" id="MobiDB-lite"/>
    </source>
</evidence>
<dbReference type="GO" id="GO:0008843">
    <property type="term" value="F:endochitinase activity"/>
    <property type="evidence" value="ECO:0007669"/>
    <property type="project" value="UniProtKB-EC"/>
</dbReference>
<dbReference type="OrthoDB" id="2425929at2759"/>
<evidence type="ECO:0000256" key="9">
    <source>
        <dbReference type="ARBA" id="ARBA00023277"/>
    </source>
</evidence>
<dbReference type="SMART" id="SM00236">
    <property type="entry name" value="fCBD"/>
    <property type="match status" value="1"/>
</dbReference>
<protein>
    <recommendedName>
        <fullName evidence="3">chitinase</fullName>
        <ecNumber evidence="3">3.2.1.14</ecNumber>
    </recommendedName>
</protein>
<dbReference type="SUPFAM" id="SSF57180">
    <property type="entry name" value="Cellulose-binding domain"/>
    <property type="match status" value="1"/>
</dbReference>
<evidence type="ECO:0000256" key="6">
    <source>
        <dbReference type="ARBA" id="ARBA00022729"/>
    </source>
</evidence>
<organism evidence="18 19">
    <name type="scientific">Microdochium trichocladiopsis</name>
    <dbReference type="NCBI Taxonomy" id="1682393"/>
    <lineage>
        <taxon>Eukaryota</taxon>
        <taxon>Fungi</taxon>
        <taxon>Dikarya</taxon>
        <taxon>Ascomycota</taxon>
        <taxon>Pezizomycotina</taxon>
        <taxon>Sordariomycetes</taxon>
        <taxon>Xylariomycetidae</taxon>
        <taxon>Xylariales</taxon>
        <taxon>Microdochiaceae</taxon>
        <taxon>Microdochium</taxon>
    </lineage>
</organism>
<evidence type="ECO:0000256" key="4">
    <source>
        <dbReference type="ARBA" id="ARBA00022525"/>
    </source>
</evidence>
<dbReference type="GO" id="GO:0000272">
    <property type="term" value="P:polysaccharide catabolic process"/>
    <property type="evidence" value="ECO:0007669"/>
    <property type="project" value="UniProtKB-KW"/>
</dbReference>
<feature type="signal peptide" evidence="15">
    <location>
        <begin position="1"/>
        <end position="20"/>
    </location>
</feature>
<keyword evidence="7 13" id="KW-0378">Hydrolase</keyword>
<dbReference type="PROSITE" id="PS51164">
    <property type="entry name" value="CBM1_2"/>
    <property type="match status" value="1"/>
</dbReference>
<keyword evidence="9" id="KW-0119">Carbohydrate metabolism</keyword>
<evidence type="ECO:0000256" key="11">
    <source>
        <dbReference type="ARBA" id="ARBA00023326"/>
    </source>
</evidence>